<evidence type="ECO:0000256" key="6">
    <source>
        <dbReference type="ARBA" id="ARBA00023015"/>
    </source>
</evidence>
<keyword evidence="4" id="KW-0863">Zinc-finger</keyword>
<protein>
    <submittedName>
        <fullName evidence="13">Forkhead box P3b</fullName>
    </submittedName>
</protein>
<evidence type="ECO:0000313" key="14">
    <source>
        <dbReference type="Proteomes" id="UP000314982"/>
    </source>
</evidence>
<sequence length="457" mass="52081">MHLALTIRFLSSAPSPGMPQTERLKSGRLNSGRQQQQQRDRQGEHGEDPDTRTKPNDSVSPRLYARTSVTQMGFPLMIRPGGPLMASSQLQSILLQQCSSEEGRPFLQRVSRCPQLSQHRPSVLRQGVLAAHVRPQEAGSAQPISLCKAEVDTGSRGQSSPPHSEHSPGPTRHPSPLRIASPKQSSIITRHHEPGHPTLRSSSALFLNGLCCWPGCDAVFEEFPCFLKHLHSDHGHGERSIAQWRVQQDMVQYMETQLTVEKQKLFAMQLHLHLSEHKSTDMKAGSDWPYSHSLELVLPQNPSPARAADGMQRCATKEPEELAQHECWPTAAPHHLLPDLVPSVECYKYNNIRPPYTYACLIRWSILESPDKQRSLNDIYNWFTTMFFYFRHNTATWKNAVRHNLSLHKCFVRVEGGKGAVWTVDEMEYQRRKGQKYQRDHHVKWLAPFSLFRLEEP</sequence>
<dbReference type="Gene3D" id="1.10.10.10">
    <property type="entry name" value="Winged helix-like DNA-binding domain superfamily/Winged helix DNA-binding domain"/>
    <property type="match status" value="1"/>
</dbReference>
<dbReference type="InterPro" id="IPR036390">
    <property type="entry name" value="WH_DNA-bd_sf"/>
</dbReference>
<dbReference type="GO" id="GO:0001227">
    <property type="term" value="F:DNA-binding transcription repressor activity, RNA polymerase II-specific"/>
    <property type="evidence" value="ECO:0007669"/>
    <property type="project" value="TreeGrafter"/>
</dbReference>
<keyword evidence="9 10" id="KW-0539">Nucleus</keyword>
<dbReference type="InterPro" id="IPR036388">
    <property type="entry name" value="WH-like_DNA-bd_sf"/>
</dbReference>
<keyword evidence="5" id="KW-0862">Zinc</keyword>
<dbReference type="Pfam" id="PF16159">
    <property type="entry name" value="FOXP-CC"/>
    <property type="match status" value="1"/>
</dbReference>
<dbReference type="InterPro" id="IPR001766">
    <property type="entry name" value="Fork_head_dom"/>
</dbReference>
<keyword evidence="6" id="KW-0805">Transcription regulation</keyword>
<keyword evidence="3" id="KW-0479">Metal-binding</keyword>
<organism evidence="13 14">
    <name type="scientific">Hucho hucho</name>
    <name type="common">huchen</name>
    <dbReference type="NCBI Taxonomy" id="62062"/>
    <lineage>
        <taxon>Eukaryota</taxon>
        <taxon>Metazoa</taxon>
        <taxon>Chordata</taxon>
        <taxon>Craniata</taxon>
        <taxon>Vertebrata</taxon>
        <taxon>Euteleostomi</taxon>
        <taxon>Actinopterygii</taxon>
        <taxon>Neopterygii</taxon>
        <taxon>Teleostei</taxon>
        <taxon>Protacanthopterygii</taxon>
        <taxon>Salmoniformes</taxon>
        <taxon>Salmonidae</taxon>
        <taxon>Salmoninae</taxon>
        <taxon>Hucho</taxon>
    </lineage>
</organism>
<dbReference type="InterPro" id="IPR047413">
    <property type="entry name" value="FH_FOXP3"/>
</dbReference>
<dbReference type="Proteomes" id="UP000314982">
    <property type="component" value="Unassembled WGS sequence"/>
</dbReference>
<dbReference type="InterPro" id="IPR032354">
    <property type="entry name" value="FOXP-CC"/>
</dbReference>
<dbReference type="PROSITE" id="PS00658">
    <property type="entry name" value="FORK_HEAD_2"/>
    <property type="match status" value="1"/>
</dbReference>
<proteinExistence type="predicted"/>
<dbReference type="PANTHER" id="PTHR45796">
    <property type="entry name" value="FORKHEAD BOX P, ISOFORM C"/>
    <property type="match status" value="1"/>
</dbReference>
<accession>A0A4W5NDC8</accession>
<evidence type="ECO:0000256" key="4">
    <source>
        <dbReference type="ARBA" id="ARBA00022771"/>
    </source>
</evidence>
<feature type="region of interest" description="Disordered" evidence="11">
    <location>
        <begin position="151"/>
        <end position="179"/>
    </location>
</feature>
<evidence type="ECO:0000256" key="3">
    <source>
        <dbReference type="ARBA" id="ARBA00022723"/>
    </source>
</evidence>
<dbReference type="Gene3D" id="1.20.5.340">
    <property type="match status" value="1"/>
</dbReference>
<dbReference type="Pfam" id="PF00250">
    <property type="entry name" value="Forkhead"/>
    <property type="match status" value="1"/>
</dbReference>
<dbReference type="FunFam" id="1.20.5.340:FF:000005">
    <property type="entry name" value="Forkhead box P1, isoform CRA_f"/>
    <property type="match status" value="1"/>
</dbReference>
<evidence type="ECO:0000256" key="5">
    <source>
        <dbReference type="ARBA" id="ARBA00022833"/>
    </source>
</evidence>
<name>A0A4W5NDC8_9TELE</name>
<dbReference type="GO" id="GO:0005634">
    <property type="term" value="C:nucleus"/>
    <property type="evidence" value="ECO:0007669"/>
    <property type="project" value="UniProtKB-SubCell"/>
</dbReference>
<dbReference type="CDD" id="cd20066">
    <property type="entry name" value="FH_FOXP3"/>
    <property type="match status" value="1"/>
</dbReference>
<dbReference type="PANTHER" id="PTHR45796:SF2">
    <property type="entry name" value="FORKHEAD BOX P3"/>
    <property type="match status" value="1"/>
</dbReference>
<dbReference type="InterPro" id="IPR050998">
    <property type="entry name" value="FOXP"/>
</dbReference>
<reference evidence="14" key="1">
    <citation type="submission" date="2018-06" db="EMBL/GenBank/DDBJ databases">
        <title>Genome assembly of Danube salmon.</title>
        <authorList>
            <person name="Macqueen D.J."/>
            <person name="Gundappa M.K."/>
        </authorList>
    </citation>
    <scope>NUCLEOTIDE SEQUENCE [LARGE SCALE GENOMIC DNA]</scope>
</reference>
<feature type="domain" description="Fork-head" evidence="12">
    <location>
        <begin position="353"/>
        <end position="439"/>
    </location>
</feature>
<evidence type="ECO:0000256" key="7">
    <source>
        <dbReference type="ARBA" id="ARBA00023125"/>
    </source>
</evidence>
<keyword evidence="7 10" id="KW-0238">DNA-binding</keyword>
<feature type="compositionally biased region" description="Low complexity" evidence="11">
    <location>
        <begin position="159"/>
        <end position="170"/>
    </location>
</feature>
<dbReference type="FunFam" id="1.10.10.10:FF:000010">
    <property type="entry name" value="Forkhead box P2 isoform B"/>
    <property type="match status" value="1"/>
</dbReference>
<feature type="DNA-binding region" description="Fork-head" evidence="10">
    <location>
        <begin position="353"/>
        <end position="439"/>
    </location>
</feature>
<dbReference type="GO" id="GO:0008270">
    <property type="term" value="F:zinc ion binding"/>
    <property type="evidence" value="ECO:0007669"/>
    <property type="project" value="UniProtKB-KW"/>
</dbReference>
<evidence type="ECO:0000256" key="9">
    <source>
        <dbReference type="ARBA" id="ARBA00023242"/>
    </source>
</evidence>
<reference evidence="13" key="3">
    <citation type="submission" date="2025-09" db="UniProtKB">
        <authorList>
            <consortium name="Ensembl"/>
        </authorList>
    </citation>
    <scope>IDENTIFICATION</scope>
</reference>
<evidence type="ECO:0000256" key="2">
    <source>
        <dbReference type="ARBA" id="ARBA00022491"/>
    </source>
</evidence>
<evidence type="ECO:0000259" key="12">
    <source>
        <dbReference type="PROSITE" id="PS50039"/>
    </source>
</evidence>
<keyword evidence="8" id="KW-0804">Transcription</keyword>
<reference evidence="13" key="2">
    <citation type="submission" date="2025-08" db="UniProtKB">
        <authorList>
            <consortium name="Ensembl"/>
        </authorList>
    </citation>
    <scope>IDENTIFICATION</scope>
</reference>
<dbReference type="SMART" id="SM00339">
    <property type="entry name" value="FH"/>
    <property type="match status" value="1"/>
</dbReference>
<dbReference type="GO" id="GO:0000978">
    <property type="term" value="F:RNA polymerase II cis-regulatory region sequence-specific DNA binding"/>
    <property type="evidence" value="ECO:0007669"/>
    <property type="project" value="TreeGrafter"/>
</dbReference>
<evidence type="ECO:0000256" key="11">
    <source>
        <dbReference type="SAM" id="MobiDB-lite"/>
    </source>
</evidence>
<dbReference type="AlphaFoldDB" id="A0A4W5NDC8"/>
<dbReference type="PRINTS" id="PR00053">
    <property type="entry name" value="FORKHEAD"/>
</dbReference>
<dbReference type="STRING" id="62062.ENSHHUP00000048912"/>
<evidence type="ECO:0000256" key="10">
    <source>
        <dbReference type="PROSITE-ProRule" id="PRU00089"/>
    </source>
</evidence>
<keyword evidence="2" id="KW-0678">Repressor</keyword>
<dbReference type="InterPro" id="IPR030456">
    <property type="entry name" value="TF_fork_head_CS_2"/>
</dbReference>
<evidence type="ECO:0000256" key="8">
    <source>
        <dbReference type="ARBA" id="ARBA00023163"/>
    </source>
</evidence>
<comment type="subcellular location">
    <subcellularLocation>
        <location evidence="1 10">Nucleus</location>
    </subcellularLocation>
</comment>
<dbReference type="Ensembl" id="ENSHHUT00000050689.1">
    <property type="protein sequence ID" value="ENSHHUP00000048912.1"/>
    <property type="gene ID" value="ENSHHUG00000029622.1"/>
</dbReference>
<feature type="compositionally biased region" description="Basic and acidic residues" evidence="11">
    <location>
        <begin position="38"/>
        <end position="55"/>
    </location>
</feature>
<dbReference type="GeneTree" id="ENSGT00940000165955"/>
<dbReference type="SUPFAM" id="SSF46785">
    <property type="entry name" value="Winged helix' DNA-binding domain"/>
    <property type="match status" value="1"/>
</dbReference>
<dbReference type="PROSITE" id="PS50039">
    <property type="entry name" value="FORK_HEAD_3"/>
    <property type="match status" value="1"/>
</dbReference>
<evidence type="ECO:0000313" key="13">
    <source>
        <dbReference type="Ensembl" id="ENSHHUP00000048912.1"/>
    </source>
</evidence>
<keyword evidence="14" id="KW-1185">Reference proteome</keyword>
<feature type="region of interest" description="Disordered" evidence="11">
    <location>
        <begin position="11"/>
        <end position="62"/>
    </location>
</feature>
<evidence type="ECO:0000256" key="1">
    <source>
        <dbReference type="ARBA" id="ARBA00004123"/>
    </source>
</evidence>